<evidence type="ECO:0000313" key="3">
    <source>
        <dbReference type="Proteomes" id="UP000184389"/>
    </source>
</evidence>
<dbReference type="PANTHER" id="PTHR36833">
    <property type="entry name" value="SLR0610 PROTEIN-RELATED"/>
    <property type="match status" value="1"/>
</dbReference>
<dbReference type="InterPro" id="IPR010390">
    <property type="entry name" value="ABC-2_transporter-like"/>
</dbReference>
<keyword evidence="1" id="KW-0812">Transmembrane</keyword>
<dbReference type="Pfam" id="PF06182">
    <property type="entry name" value="ABC2_membrane_6"/>
    <property type="match status" value="1"/>
</dbReference>
<keyword evidence="1" id="KW-0472">Membrane</keyword>
<proteinExistence type="predicted"/>
<feature type="transmembrane region" description="Helical" evidence="1">
    <location>
        <begin position="145"/>
        <end position="164"/>
    </location>
</feature>
<keyword evidence="3" id="KW-1185">Reference proteome</keyword>
<dbReference type="Proteomes" id="UP000184389">
    <property type="component" value="Unassembled WGS sequence"/>
</dbReference>
<evidence type="ECO:0000256" key="1">
    <source>
        <dbReference type="SAM" id="Phobius"/>
    </source>
</evidence>
<keyword evidence="1" id="KW-1133">Transmembrane helix</keyword>
<sequence length="266" mass="30650">MSGIRLYFRYLSLCIQSQLQYRASFIMMSIGHFLITFIDFLGIWVLFERFGTLKGFSFAEAALFYGMVHIAFAITEAWMRGFDTFSTLVRNGDFDRILTRPRSTVLQVLGHDFQIMRVGRFAQGLIVLLWAAYKLNIRWTFGKVILLIFSIVGGSFLFSALIVLQATLSFWSIQSLEIVNSFTYGGVETAQYPLSIYKSWFRKIFIFIIPLGCINYFPAMAILEKSDPLKSPIWFQWISPIAGLIFFLISLEIWKFGVKHYKSTGS</sequence>
<dbReference type="AlphaFoldDB" id="A0A1M5WRP9"/>
<dbReference type="RefSeq" id="WP_072744048.1">
    <property type="nucleotide sequence ID" value="NZ_FQXR01000005.1"/>
</dbReference>
<protein>
    <submittedName>
        <fullName evidence="2">ABC-2 type transport system permease protein</fullName>
    </submittedName>
</protein>
<dbReference type="PANTHER" id="PTHR36833:SF1">
    <property type="entry name" value="INTEGRAL MEMBRANE TRANSPORT PROTEIN"/>
    <property type="match status" value="1"/>
</dbReference>
<feature type="transmembrane region" description="Helical" evidence="1">
    <location>
        <begin position="21"/>
        <end position="47"/>
    </location>
</feature>
<gene>
    <name evidence="2" type="ORF">SAMN02745180_01374</name>
</gene>
<evidence type="ECO:0000313" key="2">
    <source>
        <dbReference type="EMBL" id="SHH90286.1"/>
    </source>
</evidence>
<feature type="transmembrane region" description="Helical" evidence="1">
    <location>
        <begin position="234"/>
        <end position="254"/>
    </location>
</feature>
<dbReference type="EMBL" id="FQXR01000005">
    <property type="protein sequence ID" value="SHH90286.1"/>
    <property type="molecule type" value="Genomic_DNA"/>
</dbReference>
<accession>A0A1M5WRP9</accession>
<organism evidence="2 3">
    <name type="scientific">Sporanaerobacter acetigenes DSM 13106</name>
    <dbReference type="NCBI Taxonomy" id="1123281"/>
    <lineage>
        <taxon>Bacteria</taxon>
        <taxon>Bacillati</taxon>
        <taxon>Bacillota</taxon>
        <taxon>Tissierellia</taxon>
        <taxon>Tissierellales</taxon>
        <taxon>Sporanaerobacteraceae</taxon>
        <taxon>Sporanaerobacter</taxon>
    </lineage>
</organism>
<dbReference type="OrthoDB" id="3818833at2"/>
<feature type="transmembrane region" description="Helical" evidence="1">
    <location>
        <begin position="204"/>
        <end position="222"/>
    </location>
</feature>
<name>A0A1M5WRP9_9FIRM</name>
<reference evidence="2 3" key="1">
    <citation type="submission" date="2016-11" db="EMBL/GenBank/DDBJ databases">
        <authorList>
            <person name="Jaros S."/>
            <person name="Januszkiewicz K."/>
            <person name="Wedrychowicz H."/>
        </authorList>
    </citation>
    <scope>NUCLEOTIDE SEQUENCE [LARGE SCALE GENOMIC DNA]</scope>
    <source>
        <strain evidence="2 3">DSM 13106</strain>
    </source>
</reference>
<dbReference type="STRING" id="1123281.SAMN02745180_01374"/>
<feature type="transmembrane region" description="Helical" evidence="1">
    <location>
        <begin position="53"/>
        <end position="74"/>
    </location>
</feature>